<accession>A0A9W4H4B4</accession>
<keyword evidence="2" id="KW-0812">Transmembrane</keyword>
<evidence type="ECO:0000256" key="1">
    <source>
        <dbReference type="SAM" id="MobiDB-lite"/>
    </source>
</evidence>
<comment type="caution">
    <text evidence="3">The sequence shown here is derived from an EMBL/GenBank/DDBJ whole genome shotgun (WGS) entry which is preliminary data.</text>
</comment>
<dbReference type="RefSeq" id="WP_205043877.1">
    <property type="nucleotide sequence ID" value="NZ_CAJVAX010000019.1"/>
</dbReference>
<evidence type="ECO:0000313" key="3">
    <source>
        <dbReference type="EMBL" id="CAG7649696.1"/>
    </source>
</evidence>
<dbReference type="AlphaFoldDB" id="A0A9W4H4B4"/>
<feature type="transmembrane region" description="Helical" evidence="2">
    <location>
        <begin position="70"/>
        <end position="88"/>
    </location>
</feature>
<sequence length="115" mass="12445">MTEQPPAPAQHPRPAERPEGGDENAIVDLFVERLGDRIDDRVAASFDEVCAERLAEPGPLRRALVRDRRADLGVLLLSLVLGTVATTFTPGGTTALLISWAGLVALNLAHLFRPR</sequence>
<keyword evidence="2" id="KW-0472">Membrane</keyword>
<gene>
    <name evidence="3" type="ORF">SBRY_50169</name>
</gene>
<name>A0A9W4H4B4_9ACTN</name>
<feature type="transmembrane region" description="Helical" evidence="2">
    <location>
        <begin position="94"/>
        <end position="112"/>
    </location>
</feature>
<keyword evidence="2" id="KW-1133">Transmembrane helix</keyword>
<feature type="region of interest" description="Disordered" evidence="1">
    <location>
        <begin position="1"/>
        <end position="23"/>
    </location>
</feature>
<evidence type="ECO:0000313" key="4">
    <source>
        <dbReference type="Proteomes" id="UP001153328"/>
    </source>
</evidence>
<proteinExistence type="predicted"/>
<dbReference type="EMBL" id="CAJVAX010000019">
    <property type="protein sequence ID" value="CAG7649696.1"/>
    <property type="molecule type" value="Genomic_DNA"/>
</dbReference>
<feature type="compositionally biased region" description="Pro residues" evidence="1">
    <location>
        <begin position="1"/>
        <end position="11"/>
    </location>
</feature>
<evidence type="ECO:0000256" key="2">
    <source>
        <dbReference type="SAM" id="Phobius"/>
    </source>
</evidence>
<protein>
    <submittedName>
        <fullName evidence="3">Uncharacterized protein</fullName>
    </submittedName>
</protein>
<organism evidence="3 4">
    <name type="scientific">Actinacidiphila bryophytorum</name>
    <dbReference type="NCBI Taxonomy" id="1436133"/>
    <lineage>
        <taxon>Bacteria</taxon>
        <taxon>Bacillati</taxon>
        <taxon>Actinomycetota</taxon>
        <taxon>Actinomycetes</taxon>
        <taxon>Kitasatosporales</taxon>
        <taxon>Streptomycetaceae</taxon>
        <taxon>Actinacidiphila</taxon>
    </lineage>
</organism>
<dbReference type="Proteomes" id="UP001153328">
    <property type="component" value="Unassembled WGS sequence"/>
</dbReference>
<keyword evidence="4" id="KW-1185">Reference proteome</keyword>
<reference evidence="3" key="1">
    <citation type="submission" date="2021-06" db="EMBL/GenBank/DDBJ databases">
        <authorList>
            <person name="Arsene-Ploetze F."/>
        </authorList>
    </citation>
    <scope>NUCLEOTIDE SEQUENCE</scope>
    <source>
        <strain evidence="3">SBRY1</strain>
    </source>
</reference>